<dbReference type="EMBL" id="LAZR01004140">
    <property type="protein sequence ID" value="KKN11413.1"/>
    <property type="molecule type" value="Genomic_DNA"/>
</dbReference>
<proteinExistence type="predicted"/>
<name>A0A0F9R1R2_9ZZZZ</name>
<evidence type="ECO:0000313" key="1">
    <source>
        <dbReference type="EMBL" id="KKN11413.1"/>
    </source>
</evidence>
<organism evidence="1">
    <name type="scientific">marine sediment metagenome</name>
    <dbReference type="NCBI Taxonomy" id="412755"/>
    <lineage>
        <taxon>unclassified sequences</taxon>
        <taxon>metagenomes</taxon>
        <taxon>ecological metagenomes</taxon>
    </lineage>
</organism>
<feature type="non-terminal residue" evidence="1">
    <location>
        <position position="77"/>
    </location>
</feature>
<reference evidence="1" key="1">
    <citation type="journal article" date="2015" name="Nature">
        <title>Complex archaea that bridge the gap between prokaryotes and eukaryotes.</title>
        <authorList>
            <person name="Spang A."/>
            <person name="Saw J.H."/>
            <person name="Jorgensen S.L."/>
            <person name="Zaremba-Niedzwiedzka K."/>
            <person name="Martijn J."/>
            <person name="Lind A.E."/>
            <person name="van Eijk R."/>
            <person name="Schleper C."/>
            <person name="Guy L."/>
            <person name="Ettema T.J."/>
        </authorList>
    </citation>
    <scope>NUCLEOTIDE SEQUENCE</scope>
</reference>
<comment type="caution">
    <text evidence="1">The sequence shown here is derived from an EMBL/GenBank/DDBJ whole genome shotgun (WGS) entry which is preliminary data.</text>
</comment>
<accession>A0A0F9R1R2</accession>
<sequence>MKYKVKSKWEIGTGNSPKIRKWEANVPEGNTAPLKVGLMKPGEHAFEDGKSYLFIESITMMKNGVHEFDAWIMLDLT</sequence>
<dbReference type="AlphaFoldDB" id="A0A0F9R1R2"/>
<protein>
    <submittedName>
        <fullName evidence="1">Uncharacterized protein</fullName>
    </submittedName>
</protein>
<gene>
    <name evidence="1" type="ORF">LCGC14_1026950</name>
</gene>